<keyword evidence="2" id="KW-0472">Membrane</keyword>
<feature type="transmembrane region" description="Helical" evidence="2">
    <location>
        <begin position="12"/>
        <end position="36"/>
    </location>
</feature>
<reference evidence="4 5" key="1">
    <citation type="journal article" date="2020" name="IScience">
        <title>Genome Sequencing of the Endangered Kingdonia uniflora (Circaeasteraceae, Ranunculales) Reveals Potential Mechanisms of Evolutionary Specialization.</title>
        <authorList>
            <person name="Sun Y."/>
            <person name="Deng T."/>
            <person name="Zhang A."/>
            <person name="Moore M.J."/>
            <person name="Landis J.B."/>
            <person name="Lin N."/>
            <person name="Zhang H."/>
            <person name="Zhang X."/>
            <person name="Huang J."/>
            <person name="Zhang X."/>
            <person name="Sun H."/>
            <person name="Wang H."/>
        </authorList>
    </citation>
    <scope>NUCLEOTIDE SEQUENCE [LARGE SCALE GENOMIC DNA]</scope>
    <source>
        <strain evidence="4">TB1705</strain>
        <tissue evidence="4">Leaf</tissue>
    </source>
</reference>
<dbReference type="Pfam" id="PF14364">
    <property type="entry name" value="DUF4408"/>
    <property type="match status" value="1"/>
</dbReference>
<keyword evidence="5" id="KW-1185">Reference proteome</keyword>
<feature type="domain" description="DUF4408" evidence="3">
    <location>
        <begin position="44"/>
        <end position="76"/>
    </location>
</feature>
<dbReference type="EMBL" id="JACGCM010000723">
    <property type="protein sequence ID" value="KAF6167652.1"/>
    <property type="molecule type" value="Genomic_DNA"/>
</dbReference>
<organism evidence="4 5">
    <name type="scientific">Kingdonia uniflora</name>
    <dbReference type="NCBI Taxonomy" id="39325"/>
    <lineage>
        <taxon>Eukaryota</taxon>
        <taxon>Viridiplantae</taxon>
        <taxon>Streptophyta</taxon>
        <taxon>Embryophyta</taxon>
        <taxon>Tracheophyta</taxon>
        <taxon>Spermatophyta</taxon>
        <taxon>Magnoliopsida</taxon>
        <taxon>Ranunculales</taxon>
        <taxon>Circaeasteraceae</taxon>
        <taxon>Kingdonia</taxon>
    </lineage>
</organism>
<dbReference type="Proteomes" id="UP000541444">
    <property type="component" value="Unassembled WGS sequence"/>
</dbReference>
<keyword evidence="2" id="KW-0812">Transmembrane</keyword>
<dbReference type="InterPro" id="IPR008480">
    <property type="entry name" value="DUF761_pln"/>
</dbReference>
<proteinExistence type="predicted"/>
<keyword evidence="2" id="KW-1133">Transmembrane helix</keyword>
<evidence type="ECO:0000313" key="5">
    <source>
        <dbReference type="Proteomes" id="UP000541444"/>
    </source>
</evidence>
<dbReference type="InterPro" id="IPR025520">
    <property type="entry name" value="DUF4408"/>
</dbReference>
<dbReference type="AlphaFoldDB" id="A0A7J7NL27"/>
<feature type="transmembrane region" description="Helical" evidence="2">
    <location>
        <begin position="56"/>
        <end position="74"/>
    </location>
</feature>
<evidence type="ECO:0000256" key="2">
    <source>
        <dbReference type="SAM" id="Phobius"/>
    </source>
</evidence>
<gene>
    <name evidence="4" type="ORF">GIB67_031235</name>
</gene>
<feature type="region of interest" description="Disordered" evidence="1">
    <location>
        <begin position="173"/>
        <end position="205"/>
    </location>
</feature>
<comment type="caution">
    <text evidence="4">The sequence shown here is derived from an EMBL/GenBank/DDBJ whole genome shotgun (WGS) entry which is preliminary data.</text>
</comment>
<name>A0A7J7NL27_9MAGN</name>
<evidence type="ECO:0000256" key="1">
    <source>
        <dbReference type="SAM" id="MobiDB-lite"/>
    </source>
</evidence>
<evidence type="ECO:0000313" key="4">
    <source>
        <dbReference type="EMBL" id="KAF6167652.1"/>
    </source>
</evidence>
<protein>
    <recommendedName>
        <fullName evidence="3">DUF4408 domain-containing protein</fullName>
    </recommendedName>
</protein>
<dbReference type="PANTHER" id="PTHR33098:SF109">
    <property type="entry name" value="OS07G0563400 PROTEIN"/>
    <property type="match status" value="1"/>
</dbReference>
<accession>A0A7J7NL27</accession>
<dbReference type="PANTHER" id="PTHR33098">
    <property type="entry name" value="COTTON FIBER (DUF761)"/>
    <property type="match status" value="1"/>
</dbReference>
<dbReference type="OrthoDB" id="1933168at2759"/>
<dbReference type="Pfam" id="PF05553">
    <property type="entry name" value="DUF761"/>
    <property type="match status" value="1"/>
</dbReference>
<sequence length="330" mass="37712">MASKNSTLFYSLKILLISTGVLSILLILRLFVPVIFEFLVLEVPVLWTSFRSWLTPPYLYVVLNCIIITIAASSRFQNKVEQKQQVKTEITAAPAVKVTPDDAVVTPDFLPVVLVSSDYDDVLMLDNDMGFYSQPETMVLQEEKVIMPEDDMKELSRSMCKLNRNNSVELPMEYSADKPPVSSRFANRKSANKGNPEARKAPRVAKPKQLETLESTWKTITEGRQIPLARHLKKSDTWEKQGHQLNMDLTDPLSTKMQKAETFIDRSSNYTNSSLLPSEALSKLKRDPSLSQDELNRKVEEFIKKFNEDMRLQRQESLKKYMEMTNGGVH</sequence>
<evidence type="ECO:0000259" key="3">
    <source>
        <dbReference type="Pfam" id="PF14364"/>
    </source>
</evidence>